<feature type="region of interest" description="Disordered" evidence="1">
    <location>
        <begin position="31"/>
        <end position="62"/>
    </location>
</feature>
<dbReference type="PANTHER" id="PTHR33648">
    <property type="entry name" value="EMBRYO SAC 1"/>
    <property type="match status" value="1"/>
</dbReference>
<evidence type="ECO:0000313" key="2">
    <source>
        <dbReference type="EMBL" id="URD82773.1"/>
    </source>
</evidence>
<protein>
    <submittedName>
        <fullName evidence="2">Peptidoglycan-binding LysM domain-containing protein</fullName>
    </submittedName>
</protein>
<gene>
    <name evidence="2" type="ORF">MUK42_05347</name>
</gene>
<dbReference type="PANTHER" id="PTHR33648:SF15">
    <property type="entry name" value="OS04G0572800 PROTEIN"/>
    <property type="match status" value="1"/>
</dbReference>
<dbReference type="EMBL" id="CP097503">
    <property type="protein sequence ID" value="URD82773.1"/>
    <property type="molecule type" value="Genomic_DNA"/>
</dbReference>
<dbReference type="Proteomes" id="UP001055439">
    <property type="component" value="Chromosome 10"/>
</dbReference>
<name>A0A9E7EVU3_9LILI</name>
<proteinExistence type="predicted"/>
<sequence length="178" mass="18928">MEMDGCHALQSPSALISVNPVDQTKQALRMKVADNRSLPPKLTAPPTKLPQKSPPPPSSAPLTHVFLLALSSTTNGRARQEVPCHRRLDRRCRRVVAGACRRGAPAAVLAAEGPASGEPVGGAPVRGGRLVERPCDDIYVEGEGETLHTISVKCGDPFIEGRYPHILGPHADFPGLVI</sequence>
<dbReference type="AlphaFoldDB" id="A0A9E7EVU3"/>
<evidence type="ECO:0000313" key="3">
    <source>
        <dbReference type="Proteomes" id="UP001055439"/>
    </source>
</evidence>
<evidence type="ECO:0000256" key="1">
    <source>
        <dbReference type="SAM" id="MobiDB-lite"/>
    </source>
</evidence>
<keyword evidence="3" id="KW-1185">Reference proteome</keyword>
<feature type="compositionally biased region" description="Low complexity" evidence="1">
    <location>
        <begin position="38"/>
        <end position="51"/>
    </location>
</feature>
<accession>A0A9E7EVU3</accession>
<organism evidence="2 3">
    <name type="scientific">Musa troglodytarum</name>
    <name type="common">fe'i banana</name>
    <dbReference type="NCBI Taxonomy" id="320322"/>
    <lineage>
        <taxon>Eukaryota</taxon>
        <taxon>Viridiplantae</taxon>
        <taxon>Streptophyta</taxon>
        <taxon>Embryophyta</taxon>
        <taxon>Tracheophyta</taxon>
        <taxon>Spermatophyta</taxon>
        <taxon>Magnoliopsida</taxon>
        <taxon>Liliopsida</taxon>
        <taxon>Zingiberales</taxon>
        <taxon>Musaceae</taxon>
        <taxon>Musa</taxon>
    </lineage>
</organism>
<reference evidence="2" key="1">
    <citation type="submission" date="2022-05" db="EMBL/GenBank/DDBJ databases">
        <title>The Musa troglodytarum L. genome provides insights into the mechanism of non-climacteric behaviour and enrichment of carotenoids.</title>
        <authorList>
            <person name="Wang J."/>
        </authorList>
    </citation>
    <scope>NUCLEOTIDE SEQUENCE</scope>
    <source>
        <tissue evidence="2">Leaf</tissue>
    </source>
</reference>